<dbReference type="PANTHER" id="PTHR11793:SF13">
    <property type="entry name" value="PROTEIN DAUGHTERLESS"/>
    <property type="match status" value="1"/>
</dbReference>
<evidence type="ECO:0000256" key="2">
    <source>
        <dbReference type="ARBA" id="ARBA00023015"/>
    </source>
</evidence>
<feature type="region of interest" description="Disordered" evidence="6">
    <location>
        <begin position="569"/>
        <end position="634"/>
    </location>
</feature>
<feature type="domain" description="BHLH" evidence="7">
    <location>
        <begin position="467"/>
        <end position="520"/>
    </location>
</feature>
<feature type="region of interest" description="Disordered" evidence="6">
    <location>
        <begin position="27"/>
        <end position="165"/>
    </location>
</feature>
<dbReference type="GO" id="GO:0046983">
    <property type="term" value="F:protein dimerization activity"/>
    <property type="evidence" value="ECO:0007669"/>
    <property type="project" value="InterPro"/>
</dbReference>
<accession>A0A0L8HTM7</accession>
<dbReference type="PANTHER" id="PTHR11793">
    <property type="entry name" value="BASIC HELIX-LOOP-HELIX TRANSCRIPTION FACTOR"/>
    <property type="match status" value="1"/>
</dbReference>
<feature type="compositionally biased region" description="Low complexity" evidence="6">
    <location>
        <begin position="124"/>
        <end position="148"/>
    </location>
</feature>
<dbReference type="GO" id="GO:0000981">
    <property type="term" value="F:DNA-binding transcription factor activity, RNA polymerase II-specific"/>
    <property type="evidence" value="ECO:0007669"/>
    <property type="project" value="TreeGrafter"/>
</dbReference>
<evidence type="ECO:0000256" key="4">
    <source>
        <dbReference type="ARBA" id="ARBA00023163"/>
    </source>
</evidence>
<dbReference type="InterPro" id="IPR011598">
    <property type="entry name" value="bHLH_dom"/>
</dbReference>
<comment type="subcellular location">
    <subcellularLocation>
        <location evidence="1">Nucleus</location>
    </subcellularLocation>
</comment>
<organism evidence="8">
    <name type="scientific">Octopus bimaculoides</name>
    <name type="common">California two-spotted octopus</name>
    <dbReference type="NCBI Taxonomy" id="37653"/>
    <lineage>
        <taxon>Eukaryota</taxon>
        <taxon>Metazoa</taxon>
        <taxon>Spiralia</taxon>
        <taxon>Lophotrochozoa</taxon>
        <taxon>Mollusca</taxon>
        <taxon>Cephalopoda</taxon>
        <taxon>Coleoidea</taxon>
        <taxon>Octopodiformes</taxon>
        <taxon>Octopoda</taxon>
        <taxon>Incirrata</taxon>
        <taxon>Octopodidae</taxon>
        <taxon>Octopus</taxon>
    </lineage>
</organism>
<evidence type="ECO:0000256" key="5">
    <source>
        <dbReference type="ARBA" id="ARBA00023242"/>
    </source>
</evidence>
<dbReference type="OrthoDB" id="10034090at2759"/>
<dbReference type="InterPro" id="IPR036638">
    <property type="entry name" value="HLH_DNA-bd_sf"/>
</dbReference>
<reference evidence="8" key="1">
    <citation type="submission" date="2015-07" db="EMBL/GenBank/DDBJ databases">
        <title>MeaNS - Measles Nucleotide Surveillance Program.</title>
        <authorList>
            <person name="Tran T."/>
            <person name="Druce J."/>
        </authorList>
    </citation>
    <scope>NUCLEOTIDE SEQUENCE</scope>
    <source>
        <strain evidence="8">UCB-OBI-ISO-001</strain>
        <tissue evidence="8">Gonad</tissue>
    </source>
</reference>
<gene>
    <name evidence="8" type="ORF">OCBIM_22006241mg</name>
</gene>
<proteinExistence type="predicted"/>
<evidence type="ECO:0000313" key="8">
    <source>
        <dbReference type="EMBL" id="KOF92549.1"/>
    </source>
</evidence>
<name>A0A0L8HTM7_OCTBM</name>
<sequence>MVEVIGLEIYLQGYIYINCTNVYSPSPDEYRQDSPQYPSPKPSIYESYMYDNPHSSSDPWSQNNGLPTSSYTSSVLHNSSSHHYSQPSTYSGMHHTHDMGYHTVSPNHEAMLSSGLPPMSTFRSSSNTLPTVPPVSSSTFSNTSPTVNGSDIMQASRNQGTTQTGDTLGKALASIYSTEHTNSSYGSNPSTPVSSPPPMSGPTSHWQRPSTQSSTTSPHFDNHLHSLQSRMEERLDDAILVLRNHAEGQPAPGMIPGLTGGPSSIMQPPPHSNGTSAGIPGGPNANIPSYQSLSMAVAAAAHMDSHMMHLYKYTKIHVFSILFQGSHSSLEGRGQGGLSAVPDQKPFDAPKLQLNILTCHVTPLQEPALVPYPLPLRFFVSCMLTLLVLVAQKKAPASSGNQSSEGPTIKVEKSDKMQSDTEASKSDSITLEKNSSPGNSNAPPSKRASSDGDEDDSPEAKAERERLRRQANNARERVRVRDINEAFKELGRMCSLHLSNDKQQTKLLILQQAVTLITSLEQQVRERNLNPKAACLKRREEEKTEELPGRALSADEIAQQAALAGSTALIRRSQQQRSGSRSGNSGGYGGSYAAGQENSPLGFQDTDMTDSMGSVGSSSLGSPDPTNGNIIRAGQGSSVNTHLLSSIISQAAASYQGSTAP</sequence>
<feature type="compositionally biased region" description="Polar residues" evidence="6">
    <location>
        <begin position="53"/>
        <end position="91"/>
    </location>
</feature>
<dbReference type="GO" id="GO:0000978">
    <property type="term" value="F:RNA polymerase II cis-regulatory region sequence-specific DNA binding"/>
    <property type="evidence" value="ECO:0007669"/>
    <property type="project" value="TreeGrafter"/>
</dbReference>
<keyword evidence="2" id="KW-0805">Transcription regulation</keyword>
<evidence type="ECO:0000256" key="1">
    <source>
        <dbReference type="ARBA" id="ARBA00004123"/>
    </source>
</evidence>
<evidence type="ECO:0000256" key="6">
    <source>
        <dbReference type="SAM" id="MobiDB-lite"/>
    </source>
</evidence>
<feature type="region of interest" description="Disordered" evidence="6">
    <location>
        <begin position="395"/>
        <end position="473"/>
    </location>
</feature>
<dbReference type="SMART" id="SM00353">
    <property type="entry name" value="HLH"/>
    <property type="match status" value="1"/>
</dbReference>
<dbReference type="FunFam" id="4.10.280.10:FF:000001">
    <property type="entry name" value="Putative transcription factor 12"/>
    <property type="match status" value="1"/>
</dbReference>
<feature type="compositionally biased region" description="Low complexity" evidence="6">
    <location>
        <begin position="434"/>
        <end position="445"/>
    </location>
</feature>
<dbReference type="CDD" id="cd18943">
    <property type="entry name" value="bHLH_E-protein_E47-like"/>
    <property type="match status" value="1"/>
</dbReference>
<dbReference type="PROSITE" id="PS50888">
    <property type="entry name" value="BHLH"/>
    <property type="match status" value="1"/>
</dbReference>
<feature type="compositionally biased region" description="Polar residues" evidence="6">
    <location>
        <begin position="624"/>
        <end position="634"/>
    </location>
</feature>
<dbReference type="SUPFAM" id="SSF47459">
    <property type="entry name" value="HLH, helix-loop-helix DNA-binding domain"/>
    <property type="match status" value="1"/>
</dbReference>
<feature type="compositionally biased region" description="Basic and acidic residues" evidence="6">
    <location>
        <begin position="410"/>
        <end position="425"/>
    </location>
</feature>
<feature type="compositionally biased region" description="Basic and acidic residues" evidence="6">
    <location>
        <begin position="458"/>
        <end position="473"/>
    </location>
</feature>
<feature type="region of interest" description="Disordered" evidence="6">
    <location>
        <begin position="179"/>
        <end position="222"/>
    </location>
</feature>
<dbReference type="Gene3D" id="4.10.280.10">
    <property type="entry name" value="Helix-loop-helix DNA-binding domain"/>
    <property type="match status" value="1"/>
</dbReference>
<feature type="compositionally biased region" description="Low complexity" evidence="6">
    <location>
        <begin position="571"/>
        <end position="583"/>
    </location>
</feature>
<dbReference type="GO" id="GO:0000785">
    <property type="term" value="C:chromatin"/>
    <property type="evidence" value="ECO:0007669"/>
    <property type="project" value="TreeGrafter"/>
</dbReference>
<dbReference type="AlphaFoldDB" id="A0A0L8HTM7"/>
<dbReference type="GO" id="GO:0005667">
    <property type="term" value="C:transcription regulator complex"/>
    <property type="evidence" value="ECO:0007669"/>
    <property type="project" value="TreeGrafter"/>
</dbReference>
<feature type="compositionally biased region" description="Polar residues" evidence="6">
    <location>
        <begin position="149"/>
        <end position="165"/>
    </location>
</feature>
<keyword evidence="5" id="KW-0539">Nucleus</keyword>
<protein>
    <recommendedName>
        <fullName evidence="7">BHLH domain-containing protein</fullName>
    </recommendedName>
</protein>
<evidence type="ECO:0000256" key="3">
    <source>
        <dbReference type="ARBA" id="ARBA00023125"/>
    </source>
</evidence>
<feature type="compositionally biased region" description="Low complexity" evidence="6">
    <location>
        <begin position="611"/>
        <end position="622"/>
    </location>
</feature>
<dbReference type="EMBL" id="KQ417305">
    <property type="protein sequence ID" value="KOF92549.1"/>
    <property type="molecule type" value="Genomic_DNA"/>
</dbReference>
<evidence type="ECO:0000259" key="7">
    <source>
        <dbReference type="PROSITE" id="PS50888"/>
    </source>
</evidence>
<keyword evidence="4" id="KW-0804">Transcription</keyword>
<keyword evidence="3" id="KW-0238">DNA-binding</keyword>
<dbReference type="InterPro" id="IPR051098">
    <property type="entry name" value="NeuroDiff_E-box_TFs"/>
</dbReference>
<dbReference type="GO" id="GO:0005634">
    <property type="term" value="C:nucleus"/>
    <property type="evidence" value="ECO:0007669"/>
    <property type="project" value="UniProtKB-SubCell"/>
</dbReference>
<dbReference type="Pfam" id="PF00010">
    <property type="entry name" value="HLH"/>
    <property type="match status" value="1"/>
</dbReference>